<organism evidence="1 2">
    <name type="scientific">Chilo suppressalis</name>
    <name type="common">Asiatic rice borer moth</name>
    <dbReference type="NCBI Taxonomy" id="168631"/>
    <lineage>
        <taxon>Eukaryota</taxon>
        <taxon>Metazoa</taxon>
        <taxon>Ecdysozoa</taxon>
        <taxon>Arthropoda</taxon>
        <taxon>Hexapoda</taxon>
        <taxon>Insecta</taxon>
        <taxon>Pterygota</taxon>
        <taxon>Neoptera</taxon>
        <taxon>Endopterygota</taxon>
        <taxon>Lepidoptera</taxon>
        <taxon>Glossata</taxon>
        <taxon>Ditrysia</taxon>
        <taxon>Pyraloidea</taxon>
        <taxon>Crambidae</taxon>
        <taxon>Crambinae</taxon>
        <taxon>Chilo</taxon>
    </lineage>
</organism>
<accession>A0ABN8LA07</accession>
<dbReference type="SUPFAM" id="SSF56973">
    <property type="entry name" value="Aerolisin/ETX pore-forming domain"/>
    <property type="match status" value="1"/>
</dbReference>
<evidence type="ECO:0000313" key="2">
    <source>
        <dbReference type="Proteomes" id="UP001153292"/>
    </source>
</evidence>
<sequence>MTRCHVNVTASMIEGMSAVDIAGESVDVISDQEIHTFGLGESPLKDAVERYSGGRPGDVYLKSPTPWNDLYKVYNWSEVRRTLYPRSARVLGVTSQPVIVSVQEFSNHSSVVGTYNAGITHQVEQTVSNTWSKGGELTVGTEISYNIDMQVATVGGSASMSFGSSWGHDRTNSKSVTVGASSAIEVELAPGQAAIATLQAIRATVEVEVDYTATLHGAVACNYPDKHNDHHFWSYDINEVMGAAGMNKNIDSTERMRIDFYSDAKVMLRDRDTNADL</sequence>
<keyword evidence="2" id="KW-1185">Reference proteome</keyword>
<gene>
    <name evidence="1" type="ORF">CHILSU_LOCUS6917</name>
</gene>
<evidence type="ECO:0000313" key="1">
    <source>
        <dbReference type="EMBL" id="CAH2987306.1"/>
    </source>
</evidence>
<dbReference type="Gene3D" id="2.170.15.10">
    <property type="entry name" value="Proaerolysin, chain A, domain 3"/>
    <property type="match status" value="1"/>
</dbReference>
<name>A0ABN8LA07_CHISP</name>
<protein>
    <recommendedName>
        <fullName evidence="3">Follicular epithelium yolk protein subunit</fullName>
    </recommendedName>
</protein>
<dbReference type="Proteomes" id="UP001153292">
    <property type="component" value="Chromosome 25"/>
</dbReference>
<reference evidence="1" key="1">
    <citation type="submission" date="2021-12" db="EMBL/GenBank/DDBJ databases">
        <authorList>
            <person name="King R."/>
        </authorList>
    </citation>
    <scope>NUCLEOTIDE SEQUENCE</scope>
</reference>
<proteinExistence type="predicted"/>
<dbReference type="EMBL" id="OU963918">
    <property type="protein sequence ID" value="CAH2987306.1"/>
    <property type="molecule type" value="Genomic_DNA"/>
</dbReference>
<evidence type="ECO:0008006" key="3">
    <source>
        <dbReference type="Google" id="ProtNLM"/>
    </source>
</evidence>
<dbReference type="CDD" id="cd20235">
    <property type="entry name" value="PFM_spherulin-2a-like"/>
    <property type="match status" value="1"/>
</dbReference>